<dbReference type="KEGG" id="vg:54992046"/>
<dbReference type="RefSeq" id="YP_009801528.1">
    <property type="nucleotide sequence ID" value="NC_047972.1"/>
</dbReference>
<accession>A0A2U8UHX9</accession>
<dbReference type="GeneID" id="54992046"/>
<feature type="region of interest" description="Disordered" evidence="1">
    <location>
        <begin position="72"/>
        <end position="91"/>
    </location>
</feature>
<dbReference type="Proteomes" id="UP000246517">
    <property type="component" value="Segment"/>
</dbReference>
<feature type="compositionally biased region" description="Gly residues" evidence="1">
    <location>
        <begin position="80"/>
        <end position="91"/>
    </location>
</feature>
<protein>
    <submittedName>
        <fullName evidence="2">Helix-turn-helix DNA binding protein</fullName>
    </submittedName>
</protein>
<sequence length="91" mass="9823">MVHMTETKTAAPTFLTLADIARVIGVGIDSMRVYHQRASRNRRANAPKPGDLPAPDETFGRSPVWSAETVTEWIASRPGRGAGGGRPPRQA</sequence>
<evidence type="ECO:0000313" key="3">
    <source>
        <dbReference type="Proteomes" id="UP000246517"/>
    </source>
</evidence>
<reference evidence="2 3" key="1">
    <citation type="submission" date="2018-03" db="EMBL/GenBank/DDBJ databases">
        <authorList>
            <person name="Zack K.M."/>
            <person name="Garlena R.A."/>
            <person name="Russell D.A."/>
            <person name="Pope W.H."/>
            <person name="Jacobs-Sera D."/>
            <person name="Hatfull G.F."/>
        </authorList>
    </citation>
    <scope>NUCLEOTIDE SEQUENCE [LARGE SCALE GENOMIC DNA]</scope>
</reference>
<proteinExistence type="predicted"/>
<organism evidence="2 3">
    <name type="scientific">Microbacterium phage Appa</name>
    <dbReference type="NCBI Taxonomy" id="2182350"/>
    <lineage>
        <taxon>Viruses</taxon>
        <taxon>Duplodnaviria</taxon>
        <taxon>Heunggongvirae</taxon>
        <taxon>Uroviricota</taxon>
        <taxon>Caudoviricetes</taxon>
        <taxon>Appavirus</taxon>
        <taxon>Appavirus appa</taxon>
    </lineage>
</organism>
<gene>
    <name evidence="2" type="primary">52</name>
    <name evidence="2" type="ORF">PBI_APPA_52</name>
</gene>
<name>A0A2U8UHX9_9CAUD</name>
<feature type="region of interest" description="Disordered" evidence="1">
    <location>
        <begin position="38"/>
        <end position="63"/>
    </location>
</feature>
<dbReference type="EMBL" id="MH153799">
    <property type="protein sequence ID" value="AWN03233.1"/>
    <property type="molecule type" value="Genomic_DNA"/>
</dbReference>
<evidence type="ECO:0000256" key="1">
    <source>
        <dbReference type="SAM" id="MobiDB-lite"/>
    </source>
</evidence>
<keyword evidence="3" id="KW-1185">Reference proteome</keyword>
<evidence type="ECO:0000313" key="2">
    <source>
        <dbReference type="EMBL" id="AWN03233.1"/>
    </source>
</evidence>